<dbReference type="Proteomes" id="UP000266441">
    <property type="component" value="Unassembled WGS sequence"/>
</dbReference>
<comment type="caution">
    <text evidence="5">The sequence shown here is derived from an EMBL/GenBank/DDBJ whole genome shotgun (WGS) entry which is preliminary data.</text>
</comment>
<feature type="signal peptide" evidence="3">
    <location>
        <begin position="1"/>
        <end position="24"/>
    </location>
</feature>
<protein>
    <submittedName>
        <fullName evidence="5">T9SS C-terminal target domain-containing protein</fullName>
    </submittedName>
</protein>
<name>A0A399D1J0_9BACT</name>
<evidence type="ECO:0000256" key="2">
    <source>
        <dbReference type="ARBA" id="ARBA00023180"/>
    </source>
</evidence>
<dbReference type="PANTHER" id="PTHR42970">
    <property type="entry name" value="PECTATE LYASE C-RELATED"/>
    <property type="match status" value="1"/>
</dbReference>
<dbReference type="InterPro" id="IPR011050">
    <property type="entry name" value="Pectin_lyase_fold/virulence"/>
</dbReference>
<dbReference type="EMBL" id="QWET01000006">
    <property type="protein sequence ID" value="RIH65437.1"/>
    <property type="molecule type" value="Genomic_DNA"/>
</dbReference>
<dbReference type="PANTHER" id="PTHR42970:SF1">
    <property type="entry name" value="PECTATE LYASE C-RELATED"/>
    <property type="match status" value="1"/>
</dbReference>
<organism evidence="5 6">
    <name type="scientific">Mariniphaga sediminis</name>
    <dbReference type="NCBI Taxonomy" id="1628158"/>
    <lineage>
        <taxon>Bacteria</taxon>
        <taxon>Pseudomonadati</taxon>
        <taxon>Bacteroidota</taxon>
        <taxon>Bacteroidia</taxon>
        <taxon>Marinilabiliales</taxon>
        <taxon>Prolixibacteraceae</taxon>
        <taxon>Mariniphaga</taxon>
    </lineage>
</organism>
<dbReference type="RefSeq" id="WP_119349818.1">
    <property type="nucleotide sequence ID" value="NZ_QWET01000006.1"/>
</dbReference>
<dbReference type="Gene3D" id="2.160.20.10">
    <property type="entry name" value="Single-stranded right-handed beta-helix, Pectin lyase-like"/>
    <property type="match status" value="1"/>
</dbReference>
<dbReference type="Pfam" id="PF18962">
    <property type="entry name" value="Por_Secre_tail"/>
    <property type="match status" value="1"/>
</dbReference>
<evidence type="ECO:0000256" key="3">
    <source>
        <dbReference type="SAM" id="SignalP"/>
    </source>
</evidence>
<reference evidence="5 6" key="1">
    <citation type="journal article" date="2015" name="Int. J. Syst. Evol. Microbiol.">
        <title>Mariniphaga sediminis sp. nov., isolated from coastal sediment.</title>
        <authorList>
            <person name="Wang F.Q."/>
            <person name="Shen Q.Y."/>
            <person name="Chen G.J."/>
            <person name="Du Z.J."/>
        </authorList>
    </citation>
    <scope>NUCLEOTIDE SEQUENCE [LARGE SCALE GENOMIC DNA]</scope>
    <source>
        <strain evidence="5 6">SY21</strain>
    </source>
</reference>
<sequence length="662" mass="73025">MKQSYTKYSILVFCSLFISISSSAQKIFPGAVGFGTEFRGAYQGSETPTILTVDTLYAGILKTGTNRGSFQWAVSQTFPRIIVFEVGGVIDYSTTNTRYFHIDNPYINIYGQTAPSPGITLKSVCIYFRSHDLLMQHIAIRYGDYPRPDGTISPEDCFTGLDGSYNAVVDHCSFSWGADEVFGSYGKNFTLSNCLTYEALNYSYHANESGENEPEAHGFGAIVSSPTNVTIYNCLLGWYTSRFPLFRTDTIAYINNYATGYALLGADVRRAATGNNAAFIGNSFYPTPGMTSSKSEYFIYWRNGLDISSTIYMHDNNCIKSDEGQSQRYCIFTYMSETERNAIYTDNPEENVVDVSKYKIVPADDVIDSILINSGMRPWDRDYYDALALEKLKFGDQDYLNSPRAQPAKAYNLSPQDGLKTTAGNMGNGYDFSANNVVFTVNGTTISLTANTTSQSQVLDAINAQLPEGTIAIDHPNRMCKHIIIQTTTPGSDKEIVIGGDASVFGIASGTYKGQDAPYGDYEYPSARNSLDIPANAHSDDNLNGYTNIEEWVYSIANPGGIISSTTEIGNGNNNSLNNISIYPNPNNGKFFLNVSNLQNGEYIKKITITNVSGQTVYSSEFERSEQFTTKEFNLSEFSPGLYNLNVLSGTNIRVSKSIIIH</sequence>
<dbReference type="SUPFAM" id="SSF51126">
    <property type="entry name" value="Pectin lyase-like"/>
    <property type="match status" value="1"/>
</dbReference>
<dbReference type="OrthoDB" id="8737820at2"/>
<keyword evidence="2" id="KW-0325">Glycoprotein</keyword>
<evidence type="ECO:0000259" key="4">
    <source>
        <dbReference type="Pfam" id="PF18962"/>
    </source>
</evidence>
<evidence type="ECO:0000256" key="1">
    <source>
        <dbReference type="ARBA" id="ARBA00022723"/>
    </source>
</evidence>
<evidence type="ECO:0000313" key="5">
    <source>
        <dbReference type="EMBL" id="RIH65437.1"/>
    </source>
</evidence>
<dbReference type="InterPro" id="IPR012334">
    <property type="entry name" value="Pectin_lyas_fold"/>
</dbReference>
<dbReference type="AlphaFoldDB" id="A0A399D1J0"/>
<feature type="chain" id="PRO_5017229853" evidence="3">
    <location>
        <begin position="25"/>
        <end position="662"/>
    </location>
</feature>
<keyword evidence="3" id="KW-0732">Signal</keyword>
<feature type="domain" description="Secretion system C-terminal sorting" evidence="4">
    <location>
        <begin position="582"/>
        <end position="660"/>
    </location>
</feature>
<keyword evidence="1" id="KW-0479">Metal-binding</keyword>
<accession>A0A399D1J0</accession>
<evidence type="ECO:0000313" key="6">
    <source>
        <dbReference type="Proteomes" id="UP000266441"/>
    </source>
</evidence>
<proteinExistence type="predicted"/>
<dbReference type="GO" id="GO:0046872">
    <property type="term" value="F:metal ion binding"/>
    <property type="evidence" value="ECO:0007669"/>
    <property type="project" value="UniProtKB-KW"/>
</dbReference>
<dbReference type="InterPro" id="IPR052063">
    <property type="entry name" value="Polysaccharide_Lyase_1"/>
</dbReference>
<dbReference type="NCBIfam" id="TIGR04183">
    <property type="entry name" value="Por_Secre_tail"/>
    <property type="match status" value="1"/>
</dbReference>
<dbReference type="InterPro" id="IPR026444">
    <property type="entry name" value="Secre_tail"/>
</dbReference>
<keyword evidence="6" id="KW-1185">Reference proteome</keyword>
<gene>
    <name evidence="5" type="ORF">D1164_09950</name>
</gene>